<evidence type="ECO:0000256" key="4">
    <source>
        <dbReference type="ARBA" id="ARBA00022801"/>
    </source>
</evidence>
<proteinExistence type="inferred from homology"/>
<dbReference type="NCBIfam" id="TIGR00644">
    <property type="entry name" value="recJ"/>
    <property type="match status" value="1"/>
</dbReference>
<feature type="domain" description="DHHA1" evidence="7">
    <location>
        <begin position="356"/>
        <end position="446"/>
    </location>
</feature>
<evidence type="ECO:0000259" key="6">
    <source>
        <dbReference type="Pfam" id="PF01368"/>
    </source>
</evidence>
<gene>
    <name evidence="9" type="ORF">GCM10007390_50080</name>
</gene>
<dbReference type="PANTHER" id="PTHR30255:SF2">
    <property type="entry name" value="SINGLE-STRANDED-DNA-SPECIFIC EXONUCLEASE RECJ"/>
    <property type="match status" value="1"/>
</dbReference>
<dbReference type="GO" id="GO:0008409">
    <property type="term" value="F:5'-3' exonuclease activity"/>
    <property type="evidence" value="ECO:0007669"/>
    <property type="project" value="InterPro"/>
</dbReference>
<dbReference type="RefSeq" id="WP_189568910.1">
    <property type="nucleotide sequence ID" value="NZ_BMXF01000009.1"/>
</dbReference>
<dbReference type="InterPro" id="IPR003156">
    <property type="entry name" value="DHHA1_dom"/>
</dbReference>
<evidence type="ECO:0000256" key="2">
    <source>
        <dbReference type="ARBA" id="ARBA00019841"/>
    </source>
</evidence>
<dbReference type="InterPro" id="IPR051673">
    <property type="entry name" value="SSDNA_exonuclease_RecJ"/>
</dbReference>
<evidence type="ECO:0000259" key="7">
    <source>
        <dbReference type="Pfam" id="PF02272"/>
    </source>
</evidence>
<accession>A0A8J3GBN6</accession>
<dbReference type="InterPro" id="IPR001667">
    <property type="entry name" value="DDH_dom"/>
</dbReference>
<protein>
    <recommendedName>
        <fullName evidence="2">Single-stranded-DNA-specific exonuclease RecJ</fullName>
    </recommendedName>
</protein>
<evidence type="ECO:0000256" key="3">
    <source>
        <dbReference type="ARBA" id="ARBA00022722"/>
    </source>
</evidence>
<evidence type="ECO:0000256" key="5">
    <source>
        <dbReference type="ARBA" id="ARBA00022839"/>
    </source>
</evidence>
<dbReference type="Pfam" id="PF01368">
    <property type="entry name" value="DHH"/>
    <property type="match status" value="1"/>
</dbReference>
<evidence type="ECO:0000313" key="9">
    <source>
        <dbReference type="EMBL" id="GHB88047.1"/>
    </source>
</evidence>
<evidence type="ECO:0000259" key="8">
    <source>
        <dbReference type="Pfam" id="PF17768"/>
    </source>
</evidence>
<comment type="caution">
    <text evidence="9">The sequence shown here is derived from an EMBL/GenBank/DDBJ whole genome shotgun (WGS) entry which is preliminary data.</text>
</comment>
<keyword evidence="10" id="KW-1185">Reference proteome</keyword>
<evidence type="ECO:0000256" key="1">
    <source>
        <dbReference type="ARBA" id="ARBA00005915"/>
    </source>
</evidence>
<sequence>MTEKRWISAAELTTEQSTSANTLAKAINVSPFLASLLVQRGVRNFEEAKDFFRPDLSSLHDPFAMEDMDKAVDRLTSAIGKGEKILVYGDYDVDGTTSVAMFYGFLSTIYDRLDYYIPDRYTEGYGVSTQGIDWAAENGFSLIVALDCGIKSVDKVEYANSLGVDFIICDHHRPGETLPPAAAVLDPKRSDCEYPYKELTGCGVGFKLLHAFCQQNGQDMDLLYPYLDLLVVSIASDIVPITGENRVLAYYGLQHLNTTPRAGLRALIKIAGIHNVLDIQNVVFGLGPRINAAGRIKHAKEAVRLLLCDDEDEADEFAQQINKHNSDRRKFDTSITDEALAMIQEDAWLSEAKSTVLFKEDWHKGVIGIVASRCIEHFHRPTIILTKSNGKAAGSARSVPGFDVYEAIEECADLLEQFGGHTFAAGMTLPVENVDAFRLRFDEIVSGRILPEQLTPMISVDLELDLEDVSWKAYKVLKQMGPFGPGNMTPVFVSRGVSIAGKPTIMKEKHIKFNVYQGNSPAFTVIAFGMAHIYPDLMNGKSFDICYSLDENTFRDKTTLQFMLKDIKF</sequence>
<name>A0A8J3GBN6_9BACT</name>
<dbReference type="Gene3D" id="3.10.310.30">
    <property type="match status" value="1"/>
</dbReference>
<feature type="domain" description="DDH" evidence="6">
    <location>
        <begin position="84"/>
        <end position="233"/>
    </location>
</feature>
<reference evidence="9 10" key="1">
    <citation type="journal article" date="2014" name="Int. J. Syst. Evol. Microbiol.">
        <title>Complete genome sequence of Corynebacterium casei LMG S-19264T (=DSM 44701T), isolated from a smear-ripened cheese.</title>
        <authorList>
            <consortium name="US DOE Joint Genome Institute (JGI-PGF)"/>
            <person name="Walter F."/>
            <person name="Albersmeier A."/>
            <person name="Kalinowski J."/>
            <person name="Ruckert C."/>
        </authorList>
    </citation>
    <scope>NUCLEOTIDE SEQUENCE [LARGE SCALE GENOMIC DNA]</scope>
    <source>
        <strain evidence="9 10">KCTC 12866</strain>
    </source>
</reference>
<dbReference type="GO" id="GO:0006281">
    <property type="term" value="P:DNA repair"/>
    <property type="evidence" value="ECO:0007669"/>
    <property type="project" value="InterPro"/>
</dbReference>
<keyword evidence="5 9" id="KW-0269">Exonuclease</keyword>
<dbReference type="InterPro" id="IPR038763">
    <property type="entry name" value="DHH_sf"/>
</dbReference>
<dbReference type="PANTHER" id="PTHR30255">
    <property type="entry name" value="SINGLE-STRANDED-DNA-SPECIFIC EXONUCLEASE RECJ"/>
    <property type="match status" value="1"/>
</dbReference>
<dbReference type="Pfam" id="PF02272">
    <property type="entry name" value="DHHA1"/>
    <property type="match status" value="1"/>
</dbReference>
<evidence type="ECO:0000313" key="10">
    <source>
        <dbReference type="Proteomes" id="UP000598271"/>
    </source>
</evidence>
<dbReference type="InterPro" id="IPR041122">
    <property type="entry name" value="RecJ_OB"/>
</dbReference>
<dbReference type="EMBL" id="BMXF01000009">
    <property type="protein sequence ID" value="GHB88047.1"/>
    <property type="molecule type" value="Genomic_DNA"/>
</dbReference>
<feature type="domain" description="RecJ OB" evidence="8">
    <location>
        <begin position="460"/>
        <end position="566"/>
    </location>
</feature>
<organism evidence="9 10">
    <name type="scientific">Persicitalea jodogahamensis</name>
    <dbReference type="NCBI Taxonomy" id="402147"/>
    <lineage>
        <taxon>Bacteria</taxon>
        <taxon>Pseudomonadati</taxon>
        <taxon>Bacteroidota</taxon>
        <taxon>Cytophagia</taxon>
        <taxon>Cytophagales</taxon>
        <taxon>Spirosomataceae</taxon>
        <taxon>Persicitalea</taxon>
    </lineage>
</organism>
<dbReference type="AlphaFoldDB" id="A0A8J3GBN6"/>
<comment type="similarity">
    <text evidence="1">Belongs to the RecJ family.</text>
</comment>
<dbReference type="InterPro" id="IPR004610">
    <property type="entry name" value="RecJ"/>
</dbReference>
<dbReference type="GO" id="GO:0003676">
    <property type="term" value="F:nucleic acid binding"/>
    <property type="evidence" value="ECO:0007669"/>
    <property type="project" value="InterPro"/>
</dbReference>
<dbReference type="GO" id="GO:0006310">
    <property type="term" value="P:DNA recombination"/>
    <property type="evidence" value="ECO:0007669"/>
    <property type="project" value="InterPro"/>
</dbReference>
<dbReference type="Proteomes" id="UP000598271">
    <property type="component" value="Unassembled WGS sequence"/>
</dbReference>
<dbReference type="SUPFAM" id="SSF64182">
    <property type="entry name" value="DHH phosphoesterases"/>
    <property type="match status" value="1"/>
</dbReference>
<keyword evidence="3" id="KW-0540">Nuclease</keyword>
<dbReference type="Gene3D" id="3.90.1640.30">
    <property type="match status" value="1"/>
</dbReference>
<dbReference type="Pfam" id="PF17768">
    <property type="entry name" value="RecJ_OB"/>
    <property type="match status" value="1"/>
</dbReference>
<keyword evidence="4" id="KW-0378">Hydrolase</keyword>